<feature type="domain" description="EamA" evidence="7">
    <location>
        <begin position="25"/>
        <end position="147"/>
    </location>
</feature>
<accession>A0A7W3R5H8</accession>
<dbReference type="Gene3D" id="1.10.3730.20">
    <property type="match status" value="1"/>
</dbReference>
<feature type="domain" description="EamA" evidence="7">
    <location>
        <begin position="157"/>
        <end position="290"/>
    </location>
</feature>
<evidence type="ECO:0000313" key="9">
    <source>
        <dbReference type="Proteomes" id="UP000539313"/>
    </source>
</evidence>
<keyword evidence="5 6" id="KW-0472">Membrane</keyword>
<comment type="caution">
    <text evidence="8">The sequence shown here is derived from an EMBL/GenBank/DDBJ whole genome shotgun (WGS) entry which is preliminary data.</text>
</comment>
<feature type="transmembrane region" description="Helical" evidence="6">
    <location>
        <begin position="221"/>
        <end position="239"/>
    </location>
</feature>
<protein>
    <submittedName>
        <fullName evidence="8">Putative blue pigment (Indigoidine) exporter</fullName>
    </submittedName>
</protein>
<keyword evidence="3 6" id="KW-0812">Transmembrane</keyword>
<evidence type="ECO:0000259" key="7">
    <source>
        <dbReference type="Pfam" id="PF00892"/>
    </source>
</evidence>
<reference evidence="8 9" key="1">
    <citation type="submission" date="2020-08" db="EMBL/GenBank/DDBJ databases">
        <title>Sequencing the genomes of 1000 actinobacteria strains.</title>
        <authorList>
            <person name="Klenk H.-P."/>
        </authorList>
    </citation>
    <scope>NUCLEOTIDE SEQUENCE [LARGE SCALE GENOMIC DNA]</scope>
    <source>
        <strain evidence="8 9">DSM 45823</strain>
    </source>
</reference>
<feature type="transmembrane region" description="Helical" evidence="6">
    <location>
        <begin position="276"/>
        <end position="292"/>
    </location>
</feature>
<evidence type="ECO:0000256" key="4">
    <source>
        <dbReference type="ARBA" id="ARBA00022989"/>
    </source>
</evidence>
<dbReference type="PANTHER" id="PTHR32322">
    <property type="entry name" value="INNER MEMBRANE TRANSPORTER"/>
    <property type="match status" value="1"/>
</dbReference>
<dbReference type="Pfam" id="PF00892">
    <property type="entry name" value="EamA"/>
    <property type="match status" value="2"/>
</dbReference>
<dbReference type="InterPro" id="IPR050638">
    <property type="entry name" value="AA-Vitamin_Transporters"/>
</dbReference>
<comment type="subcellular location">
    <subcellularLocation>
        <location evidence="1">Membrane</location>
        <topology evidence="1">Multi-pass membrane protein</topology>
    </subcellularLocation>
</comment>
<evidence type="ECO:0000313" key="8">
    <source>
        <dbReference type="EMBL" id="MBA9001123.1"/>
    </source>
</evidence>
<proteinExistence type="inferred from homology"/>
<name>A0A7W3R5H8_9ACTN</name>
<feature type="transmembrane region" description="Helical" evidence="6">
    <location>
        <begin position="156"/>
        <end position="175"/>
    </location>
</feature>
<keyword evidence="4 6" id="KW-1133">Transmembrane helix</keyword>
<feature type="transmembrane region" description="Helical" evidence="6">
    <location>
        <begin position="104"/>
        <end position="124"/>
    </location>
</feature>
<evidence type="ECO:0000256" key="3">
    <source>
        <dbReference type="ARBA" id="ARBA00022692"/>
    </source>
</evidence>
<evidence type="ECO:0000256" key="5">
    <source>
        <dbReference type="ARBA" id="ARBA00023136"/>
    </source>
</evidence>
<evidence type="ECO:0000256" key="6">
    <source>
        <dbReference type="SAM" id="Phobius"/>
    </source>
</evidence>
<keyword evidence="9" id="KW-1185">Reference proteome</keyword>
<dbReference type="AlphaFoldDB" id="A0A7W3R5H8"/>
<dbReference type="PANTHER" id="PTHR32322:SF2">
    <property type="entry name" value="EAMA DOMAIN-CONTAINING PROTEIN"/>
    <property type="match status" value="1"/>
</dbReference>
<dbReference type="GO" id="GO:0016020">
    <property type="term" value="C:membrane"/>
    <property type="evidence" value="ECO:0007669"/>
    <property type="project" value="UniProtKB-SubCell"/>
</dbReference>
<organism evidence="8 9">
    <name type="scientific">Thermomonospora cellulosilytica</name>
    <dbReference type="NCBI Taxonomy" id="1411118"/>
    <lineage>
        <taxon>Bacteria</taxon>
        <taxon>Bacillati</taxon>
        <taxon>Actinomycetota</taxon>
        <taxon>Actinomycetes</taxon>
        <taxon>Streptosporangiales</taxon>
        <taxon>Thermomonosporaceae</taxon>
        <taxon>Thermomonospora</taxon>
    </lineage>
</organism>
<dbReference type="Proteomes" id="UP000539313">
    <property type="component" value="Unassembled WGS sequence"/>
</dbReference>
<dbReference type="SUPFAM" id="SSF103481">
    <property type="entry name" value="Multidrug resistance efflux transporter EmrE"/>
    <property type="match status" value="2"/>
</dbReference>
<evidence type="ECO:0000256" key="2">
    <source>
        <dbReference type="ARBA" id="ARBA00007362"/>
    </source>
</evidence>
<feature type="transmembrane region" description="Helical" evidence="6">
    <location>
        <begin position="251"/>
        <end position="270"/>
    </location>
</feature>
<dbReference type="EMBL" id="JACJII010000001">
    <property type="protein sequence ID" value="MBA9001123.1"/>
    <property type="molecule type" value="Genomic_DNA"/>
</dbReference>
<dbReference type="InterPro" id="IPR000620">
    <property type="entry name" value="EamA_dom"/>
</dbReference>
<feature type="transmembrane region" description="Helical" evidence="6">
    <location>
        <begin position="133"/>
        <end position="150"/>
    </location>
</feature>
<dbReference type="RefSeq" id="WP_182703555.1">
    <property type="nucleotide sequence ID" value="NZ_JACJII010000001.1"/>
</dbReference>
<sequence>MATSTAAPPAPPVPARTWGVTAVTALTPAVWGTTYLVTTEFLPEDRPLLAGTLRALPAGLAVLAITRTLPRGAWWWRAAALGTLNIGAFFALLFVAAYRLPGGVAATVSAVQPLLVAGLAFALLGERPTARRLGWGLAGAAGVALMVLRGNAAFDLAGIVAAFAGTAVMAAGIVLGKRWGRPDGVGLMTFTGWQLAAGGLLLAPIALLVEGAPPALDGRAVAGYAWLAVVGTLLAYALWFRGLERLPVSSASFLPLLSPAVATVLGWLVLGQSLTLPQALGFALALTAIAAAQR</sequence>
<feature type="transmembrane region" description="Helical" evidence="6">
    <location>
        <begin position="78"/>
        <end position="98"/>
    </location>
</feature>
<dbReference type="InterPro" id="IPR037185">
    <property type="entry name" value="EmrE-like"/>
</dbReference>
<comment type="similarity">
    <text evidence="2">Belongs to the EamA transporter family.</text>
</comment>
<evidence type="ECO:0000256" key="1">
    <source>
        <dbReference type="ARBA" id="ARBA00004141"/>
    </source>
</evidence>
<gene>
    <name evidence="8" type="ORF">HNR21_000005</name>
</gene>
<feature type="transmembrane region" description="Helical" evidence="6">
    <location>
        <begin position="187"/>
        <end position="209"/>
    </location>
</feature>